<reference evidence="2 3" key="1">
    <citation type="submission" date="2023-08" db="EMBL/GenBank/DDBJ databases">
        <title>Black Yeasts Isolated from many extreme environments.</title>
        <authorList>
            <person name="Coleine C."/>
            <person name="Stajich J.E."/>
            <person name="Selbmann L."/>
        </authorList>
    </citation>
    <scope>NUCLEOTIDE SEQUENCE [LARGE SCALE GENOMIC DNA]</scope>
    <source>
        <strain evidence="2 3">CCFEE 5885</strain>
    </source>
</reference>
<dbReference type="Pfam" id="PF07956">
    <property type="entry name" value="DUF1690"/>
    <property type="match status" value="1"/>
</dbReference>
<feature type="region of interest" description="Disordered" evidence="1">
    <location>
        <begin position="60"/>
        <end position="128"/>
    </location>
</feature>
<evidence type="ECO:0000256" key="1">
    <source>
        <dbReference type="SAM" id="MobiDB-lite"/>
    </source>
</evidence>
<evidence type="ECO:0000313" key="2">
    <source>
        <dbReference type="EMBL" id="KAK5077730.1"/>
    </source>
</evidence>
<gene>
    <name evidence="2" type="ORF">LTR24_009361</name>
</gene>
<keyword evidence="3" id="KW-1185">Reference proteome</keyword>
<proteinExistence type="predicted"/>
<protein>
    <submittedName>
        <fullName evidence="2">Uncharacterized protein</fullName>
    </submittedName>
</protein>
<accession>A0ABR0JX68</accession>
<evidence type="ECO:0000313" key="3">
    <source>
        <dbReference type="Proteomes" id="UP001345013"/>
    </source>
</evidence>
<organism evidence="2 3">
    <name type="scientific">Lithohypha guttulata</name>
    <dbReference type="NCBI Taxonomy" id="1690604"/>
    <lineage>
        <taxon>Eukaryota</taxon>
        <taxon>Fungi</taxon>
        <taxon>Dikarya</taxon>
        <taxon>Ascomycota</taxon>
        <taxon>Pezizomycotina</taxon>
        <taxon>Eurotiomycetes</taxon>
        <taxon>Chaetothyriomycetidae</taxon>
        <taxon>Chaetothyriales</taxon>
        <taxon>Trichomeriaceae</taxon>
        <taxon>Lithohypha</taxon>
    </lineage>
</organism>
<feature type="compositionally biased region" description="Basic and acidic residues" evidence="1">
    <location>
        <begin position="106"/>
        <end position="118"/>
    </location>
</feature>
<dbReference type="Proteomes" id="UP001345013">
    <property type="component" value="Unassembled WGS sequence"/>
</dbReference>
<dbReference type="EMBL" id="JAVRRG010000202">
    <property type="protein sequence ID" value="KAK5077730.1"/>
    <property type="molecule type" value="Genomic_DNA"/>
</dbReference>
<dbReference type="InterPro" id="IPR012471">
    <property type="entry name" value="DUF1690"/>
</dbReference>
<name>A0ABR0JX68_9EURO</name>
<feature type="compositionally biased region" description="Basic and acidic residues" evidence="1">
    <location>
        <begin position="70"/>
        <end position="92"/>
    </location>
</feature>
<sequence>MGAGASKPGDASKHVFTSEHPIQFSQEVIDSLQASSETNSTRAKSLELHIQQRVAAELEKLTNENSSLLEKARQKVTASDEKDTSKDKKSDRAPGLLELPSITPKDLFKSETKEEKAKKNASSKKVQEEIEKLQKALGERKVLKDLPKEVSNARQEVVSCLRLHDRQALNCWKEVEVFKREVRKMEEQFVGKVL</sequence>
<comment type="caution">
    <text evidence="2">The sequence shown here is derived from an EMBL/GenBank/DDBJ whole genome shotgun (WGS) entry which is preliminary data.</text>
</comment>